<dbReference type="PANTHER" id="PTHR42724">
    <property type="entry name" value="TETRAACYLDISACCHARIDE 4'-KINASE"/>
    <property type="match status" value="1"/>
</dbReference>
<comment type="catalytic activity">
    <reaction evidence="13">
        <text>a lipid A disaccharide + ATP = a lipid IVA + ADP + H(+)</text>
        <dbReference type="Rhea" id="RHEA:67840"/>
        <dbReference type="ChEBI" id="CHEBI:15378"/>
        <dbReference type="ChEBI" id="CHEBI:30616"/>
        <dbReference type="ChEBI" id="CHEBI:176343"/>
        <dbReference type="ChEBI" id="CHEBI:176425"/>
        <dbReference type="ChEBI" id="CHEBI:456216"/>
        <dbReference type="EC" id="2.7.1.130"/>
    </reaction>
</comment>
<comment type="pathway">
    <text evidence="2 13">Glycolipid biosynthesis; lipid IV(A) biosynthesis; lipid IV(A) from (3R)-3-hydroxytetradecanoyl-[acyl-carrier-protein] and UDP-N-acetyl-alpha-D-glucosamine: step 6/6.</text>
</comment>
<accession>A0ABT3P731</accession>
<sequence>MSKLSQAWYKGAWWVWGLLPLAILFWLLSSLRRWCYRSGILSSSKPDAFIIVIGNISVGGNGKTPVVIALANWFQQRNIRVGVLSRGYGGNATSFPHSVNATDPAYLVGDEPKLIANRTGVPVVIDPTRTRGAAYLKDKFNCDVILCDDGLQHYALKRDFELVVMDNRGVGNGKLLPMGPLREGQWRLNTVDAIILNNHGERQAGILNSVSVPQYPMSLLAQNCVSVMDSSHIISIDKFREDYARFTALAGIGAPERFFNYLAQHNLHAQKKVSFNDHHSFERADIPNGVVLMTEKDAVKVKSIGHDQCWYLPIVAQLPDSFYLQLEKALPQPIKQLRSQDGV</sequence>
<evidence type="ECO:0000256" key="14">
    <source>
        <dbReference type="SAM" id="Phobius"/>
    </source>
</evidence>
<dbReference type="EMBL" id="JAPFRD010000010">
    <property type="protein sequence ID" value="MCW8108580.1"/>
    <property type="molecule type" value="Genomic_DNA"/>
</dbReference>
<dbReference type="PANTHER" id="PTHR42724:SF1">
    <property type="entry name" value="TETRAACYLDISACCHARIDE 4'-KINASE, MITOCHONDRIAL-RELATED"/>
    <property type="match status" value="1"/>
</dbReference>
<keyword evidence="7 13" id="KW-0808">Transferase</keyword>
<dbReference type="Proteomes" id="UP001142810">
    <property type="component" value="Unassembled WGS sequence"/>
</dbReference>
<dbReference type="InterPro" id="IPR003758">
    <property type="entry name" value="LpxK"/>
</dbReference>
<keyword evidence="10 13" id="KW-0067">ATP-binding</keyword>
<evidence type="ECO:0000313" key="16">
    <source>
        <dbReference type="Proteomes" id="UP001142810"/>
    </source>
</evidence>
<dbReference type="HAMAP" id="MF_00409">
    <property type="entry name" value="LpxK"/>
    <property type="match status" value="1"/>
</dbReference>
<evidence type="ECO:0000256" key="11">
    <source>
        <dbReference type="ARBA" id="ARBA00023098"/>
    </source>
</evidence>
<evidence type="ECO:0000256" key="4">
    <source>
        <dbReference type="ARBA" id="ARBA00016436"/>
    </source>
</evidence>
<evidence type="ECO:0000313" key="15">
    <source>
        <dbReference type="EMBL" id="MCW8108580.1"/>
    </source>
</evidence>
<dbReference type="NCBIfam" id="TIGR00682">
    <property type="entry name" value="lpxK"/>
    <property type="match status" value="1"/>
</dbReference>
<comment type="similarity">
    <text evidence="13">Belongs to the LpxK family.</text>
</comment>
<name>A0ABT3P731_9ALTE</name>
<comment type="caution">
    <text evidence="15">The sequence shown here is derived from an EMBL/GenBank/DDBJ whole genome shotgun (WGS) entry which is preliminary data.</text>
</comment>
<dbReference type="EC" id="2.7.1.130" evidence="3 13"/>
<evidence type="ECO:0000256" key="1">
    <source>
        <dbReference type="ARBA" id="ARBA00002274"/>
    </source>
</evidence>
<keyword evidence="8 13" id="KW-0547">Nucleotide-binding</keyword>
<evidence type="ECO:0000256" key="7">
    <source>
        <dbReference type="ARBA" id="ARBA00022679"/>
    </source>
</evidence>
<evidence type="ECO:0000256" key="9">
    <source>
        <dbReference type="ARBA" id="ARBA00022777"/>
    </source>
</evidence>
<comment type="function">
    <text evidence="1 13">Transfers the gamma-phosphate of ATP to the 4'-position of a tetraacyldisaccharide 1-phosphate intermediate (termed DS-1-P) to form tetraacyldisaccharide 1,4'-bis-phosphate (lipid IVA).</text>
</comment>
<organism evidence="15 16">
    <name type="scientific">Alteromonas aquimaris</name>
    <dbReference type="NCBI Taxonomy" id="2998417"/>
    <lineage>
        <taxon>Bacteria</taxon>
        <taxon>Pseudomonadati</taxon>
        <taxon>Pseudomonadota</taxon>
        <taxon>Gammaproteobacteria</taxon>
        <taxon>Alteromonadales</taxon>
        <taxon>Alteromonadaceae</taxon>
        <taxon>Alteromonas/Salinimonas group</taxon>
        <taxon>Alteromonas</taxon>
    </lineage>
</organism>
<dbReference type="Pfam" id="PF02606">
    <property type="entry name" value="LpxK"/>
    <property type="match status" value="1"/>
</dbReference>
<keyword evidence="14" id="KW-0472">Membrane</keyword>
<feature type="transmembrane region" description="Helical" evidence="14">
    <location>
        <begin position="12"/>
        <end position="31"/>
    </location>
</feature>
<evidence type="ECO:0000256" key="8">
    <source>
        <dbReference type="ARBA" id="ARBA00022741"/>
    </source>
</evidence>
<evidence type="ECO:0000256" key="12">
    <source>
        <dbReference type="ARBA" id="ARBA00029757"/>
    </source>
</evidence>
<dbReference type="GO" id="GO:0009029">
    <property type="term" value="F:lipid-A 4'-kinase activity"/>
    <property type="evidence" value="ECO:0007669"/>
    <property type="project" value="UniProtKB-EC"/>
</dbReference>
<dbReference type="InterPro" id="IPR027417">
    <property type="entry name" value="P-loop_NTPase"/>
</dbReference>
<keyword evidence="14" id="KW-0812">Transmembrane</keyword>
<gene>
    <name evidence="13 15" type="primary">lpxK</name>
    <name evidence="15" type="ORF">OPS25_08740</name>
</gene>
<evidence type="ECO:0000256" key="10">
    <source>
        <dbReference type="ARBA" id="ARBA00022840"/>
    </source>
</evidence>
<evidence type="ECO:0000256" key="6">
    <source>
        <dbReference type="ARBA" id="ARBA00022556"/>
    </source>
</evidence>
<keyword evidence="14" id="KW-1133">Transmembrane helix</keyword>
<dbReference type="RefSeq" id="WP_265617310.1">
    <property type="nucleotide sequence ID" value="NZ_JAPFRD010000010.1"/>
</dbReference>
<reference evidence="15" key="1">
    <citation type="submission" date="2022-11" db="EMBL/GenBank/DDBJ databases">
        <title>Alteromonas sp. nov., isolated from sea water of the Qingdao.</title>
        <authorList>
            <person name="Wang Q."/>
        </authorList>
    </citation>
    <scope>NUCLEOTIDE SEQUENCE</scope>
    <source>
        <strain evidence="15">ASW11-7</strain>
    </source>
</reference>
<dbReference type="SUPFAM" id="SSF52540">
    <property type="entry name" value="P-loop containing nucleoside triphosphate hydrolases"/>
    <property type="match status" value="1"/>
</dbReference>
<protein>
    <recommendedName>
        <fullName evidence="4 13">Tetraacyldisaccharide 4'-kinase</fullName>
        <ecNumber evidence="3 13">2.7.1.130</ecNumber>
    </recommendedName>
    <alternativeName>
        <fullName evidence="12 13">Lipid A 4'-kinase</fullName>
    </alternativeName>
</protein>
<feature type="binding site" evidence="13">
    <location>
        <begin position="57"/>
        <end position="64"/>
    </location>
    <ligand>
        <name>ATP</name>
        <dbReference type="ChEBI" id="CHEBI:30616"/>
    </ligand>
</feature>
<keyword evidence="9 13" id="KW-0418">Kinase</keyword>
<evidence type="ECO:0000256" key="3">
    <source>
        <dbReference type="ARBA" id="ARBA00012071"/>
    </source>
</evidence>
<keyword evidence="5 13" id="KW-0444">Lipid biosynthesis</keyword>
<proteinExistence type="inferred from homology"/>
<evidence type="ECO:0000256" key="13">
    <source>
        <dbReference type="HAMAP-Rule" id="MF_00409"/>
    </source>
</evidence>
<evidence type="ECO:0000256" key="2">
    <source>
        <dbReference type="ARBA" id="ARBA00004870"/>
    </source>
</evidence>
<keyword evidence="16" id="KW-1185">Reference proteome</keyword>
<keyword evidence="6 13" id="KW-0441">Lipid A biosynthesis</keyword>
<evidence type="ECO:0000256" key="5">
    <source>
        <dbReference type="ARBA" id="ARBA00022516"/>
    </source>
</evidence>
<keyword evidence="11 13" id="KW-0443">Lipid metabolism</keyword>